<protein>
    <submittedName>
        <fullName evidence="3">Uncharacterized protein</fullName>
    </submittedName>
</protein>
<keyword evidence="4" id="KW-1185">Reference proteome</keyword>
<sequence>MWDTLRPDKRAAAEERFDRLTADHWGEWSEHGSKSLKFENTFESAIAILNTVGESVSKYRTRVAVNGIPKAEGYGFAKTRTGMLPVEKLLCERISLLHQQCQVIDDDLRSSSNQENAELIQILTKERKNALELLEKFTSELEKYTLEKQRELASGMSSRTIASVQNPLPSPSPLPHRLGRPDTAQSPSPIPTSPEPHGEEHQSNNMPSQLPKQALFAKFKQWLKSYLRRPFKKTF</sequence>
<evidence type="ECO:0000256" key="1">
    <source>
        <dbReference type="SAM" id="Coils"/>
    </source>
</evidence>
<organism evidence="3 4">
    <name type="scientific">Panaeolus cyanescens</name>
    <dbReference type="NCBI Taxonomy" id="181874"/>
    <lineage>
        <taxon>Eukaryota</taxon>
        <taxon>Fungi</taxon>
        <taxon>Dikarya</taxon>
        <taxon>Basidiomycota</taxon>
        <taxon>Agaricomycotina</taxon>
        <taxon>Agaricomycetes</taxon>
        <taxon>Agaricomycetidae</taxon>
        <taxon>Agaricales</taxon>
        <taxon>Agaricineae</taxon>
        <taxon>Galeropsidaceae</taxon>
        <taxon>Panaeolus</taxon>
    </lineage>
</organism>
<comment type="caution">
    <text evidence="3">The sequence shown here is derived from an EMBL/GenBank/DDBJ whole genome shotgun (WGS) entry which is preliminary data.</text>
</comment>
<reference evidence="3 4" key="1">
    <citation type="journal article" date="2018" name="Evol. Lett.">
        <title>Horizontal gene cluster transfer increased hallucinogenic mushroom diversity.</title>
        <authorList>
            <person name="Reynolds H.T."/>
            <person name="Vijayakumar V."/>
            <person name="Gluck-Thaler E."/>
            <person name="Korotkin H.B."/>
            <person name="Matheny P.B."/>
            <person name="Slot J.C."/>
        </authorList>
    </citation>
    <scope>NUCLEOTIDE SEQUENCE [LARGE SCALE GENOMIC DNA]</scope>
    <source>
        <strain evidence="3 4">2629</strain>
    </source>
</reference>
<evidence type="ECO:0000313" key="3">
    <source>
        <dbReference type="EMBL" id="PPR02591.1"/>
    </source>
</evidence>
<dbReference type="Proteomes" id="UP000284842">
    <property type="component" value="Unassembled WGS sequence"/>
</dbReference>
<feature type="coiled-coil region" evidence="1">
    <location>
        <begin position="120"/>
        <end position="147"/>
    </location>
</feature>
<evidence type="ECO:0000313" key="4">
    <source>
        <dbReference type="Proteomes" id="UP000284842"/>
    </source>
</evidence>
<feature type="compositionally biased region" description="Polar residues" evidence="2">
    <location>
        <begin position="156"/>
        <end position="166"/>
    </location>
</feature>
<accession>A0A409YHU5</accession>
<keyword evidence="1" id="KW-0175">Coiled coil</keyword>
<dbReference type="AlphaFoldDB" id="A0A409YHU5"/>
<dbReference type="EMBL" id="NHTK01001159">
    <property type="protein sequence ID" value="PPR02591.1"/>
    <property type="molecule type" value="Genomic_DNA"/>
</dbReference>
<gene>
    <name evidence="3" type="ORF">CVT24_002163</name>
</gene>
<dbReference type="InParanoid" id="A0A409YHU5"/>
<dbReference type="OrthoDB" id="3127474at2759"/>
<evidence type="ECO:0000256" key="2">
    <source>
        <dbReference type="SAM" id="MobiDB-lite"/>
    </source>
</evidence>
<name>A0A409YHU5_9AGAR</name>
<proteinExistence type="predicted"/>
<feature type="region of interest" description="Disordered" evidence="2">
    <location>
        <begin position="156"/>
        <end position="211"/>
    </location>
</feature>